<dbReference type="GO" id="GO:0004479">
    <property type="term" value="F:methionyl-tRNA formyltransferase activity"/>
    <property type="evidence" value="ECO:0007669"/>
    <property type="project" value="UniProtKB-EC"/>
</dbReference>
<dbReference type="SUPFAM" id="SSF53328">
    <property type="entry name" value="Formyltransferase"/>
    <property type="match status" value="1"/>
</dbReference>
<feature type="region of interest" description="Disordered" evidence="2">
    <location>
        <begin position="415"/>
        <end position="437"/>
    </location>
</feature>
<dbReference type="OrthoDB" id="10268103at2759"/>
<name>W9XXG8_9EURO</name>
<reference evidence="4 5" key="1">
    <citation type="submission" date="2013-03" db="EMBL/GenBank/DDBJ databases">
        <title>The Genome Sequence of Capronia coronata CBS 617.96.</title>
        <authorList>
            <consortium name="The Broad Institute Genomics Platform"/>
            <person name="Cuomo C."/>
            <person name="de Hoog S."/>
            <person name="Gorbushina A."/>
            <person name="Walker B."/>
            <person name="Young S.K."/>
            <person name="Zeng Q."/>
            <person name="Gargeya S."/>
            <person name="Fitzgerald M."/>
            <person name="Haas B."/>
            <person name="Abouelleil A."/>
            <person name="Allen A.W."/>
            <person name="Alvarado L."/>
            <person name="Arachchi H.M."/>
            <person name="Berlin A.M."/>
            <person name="Chapman S.B."/>
            <person name="Gainer-Dewar J."/>
            <person name="Goldberg J."/>
            <person name="Griggs A."/>
            <person name="Gujja S."/>
            <person name="Hansen M."/>
            <person name="Howarth C."/>
            <person name="Imamovic A."/>
            <person name="Ireland A."/>
            <person name="Larimer J."/>
            <person name="McCowan C."/>
            <person name="Murphy C."/>
            <person name="Pearson M."/>
            <person name="Poon T.W."/>
            <person name="Priest M."/>
            <person name="Roberts A."/>
            <person name="Saif S."/>
            <person name="Shea T."/>
            <person name="Sisk P."/>
            <person name="Sykes S."/>
            <person name="Wortman J."/>
            <person name="Nusbaum C."/>
            <person name="Birren B."/>
        </authorList>
    </citation>
    <scope>NUCLEOTIDE SEQUENCE [LARGE SCALE GENOMIC DNA]</scope>
    <source>
        <strain evidence="4 5">CBS 617.96</strain>
    </source>
</reference>
<accession>W9XXG8</accession>
<evidence type="ECO:0000256" key="2">
    <source>
        <dbReference type="SAM" id="MobiDB-lite"/>
    </source>
</evidence>
<comment type="caution">
    <text evidence="4">The sequence shown here is derived from an EMBL/GenBank/DDBJ whole genome shotgun (WGS) entry which is preliminary data.</text>
</comment>
<proteinExistence type="predicted"/>
<dbReference type="InterPro" id="IPR041711">
    <property type="entry name" value="Met-tRNA-FMT_N"/>
</dbReference>
<evidence type="ECO:0000256" key="1">
    <source>
        <dbReference type="ARBA" id="ARBA00012261"/>
    </source>
</evidence>
<feature type="domain" description="Formyl transferase N-terminal" evidence="3">
    <location>
        <begin position="43"/>
        <end position="202"/>
    </location>
</feature>
<dbReference type="Pfam" id="PF00551">
    <property type="entry name" value="Formyl_trans_N"/>
    <property type="match status" value="1"/>
</dbReference>
<dbReference type="RefSeq" id="XP_007726802.1">
    <property type="nucleotide sequence ID" value="XM_007728612.1"/>
</dbReference>
<evidence type="ECO:0000259" key="3">
    <source>
        <dbReference type="Pfam" id="PF00551"/>
    </source>
</evidence>
<dbReference type="CDD" id="cd08646">
    <property type="entry name" value="FMT_core_Met-tRNA-FMT_N"/>
    <property type="match status" value="1"/>
</dbReference>
<gene>
    <name evidence="4" type="ORF">A1O1_07746</name>
</gene>
<dbReference type="eggNOG" id="KOG3082">
    <property type="taxonomic scope" value="Eukaryota"/>
</dbReference>
<dbReference type="EMBL" id="AMWN01000007">
    <property type="protein sequence ID" value="EXJ81681.1"/>
    <property type="molecule type" value="Genomic_DNA"/>
</dbReference>
<dbReference type="STRING" id="1182541.W9XXG8"/>
<dbReference type="InterPro" id="IPR036477">
    <property type="entry name" value="Formyl_transf_N_sf"/>
</dbReference>
<keyword evidence="5" id="KW-1185">Reference proteome</keyword>
<dbReference type="Proteomes" id="UP000019484">
    <property type="component" value="Unassembled WGS sequence"/>
</dbReference>
<dbReference type="EC" id="2.1.2.9" evidence="1"/>
<dbReference type="GO" id="GO:0005739">
    <property type="term" value="C:mitochondrion"/>
    <property type="evidence" value="ECO:0007669"/>
    <property type="project" value="TreeGrafter"/>
</dbReference>
<protein>
    <recommendedName>
        <fullName evidence="1">methionyl-tRNA formyltransferase</fullName>
        <ecNumber evidence="1">2.1.2.9</ecNumber>
    </recommendedName>
</protein>
<dbReference type="PANTHER" id="PTHR11138">
    <property type="entry name" value="METHIONYL-TRNA FORMYLTRANSFERASE"/>
    <property type="match status" value="1"/>
</dbReference>
<dbReference type="InterPro" id="IPR002376">
    <property type="entry name" value="Formyl_transf_N"/>
</dbReference>
<organism evidence="4 5">
    <name type="scientific">Capronia coronata CBS 617.96</name>
    <dbReference type="NCBI Taxonomy" id="1182541"/>
    <lineage>
        <taxon>Eukaryota</taxon>
        <taxon>Fungi</taxon>
        <taxon>Dikarya</taxon>
        <taxon>Ascomycota</taxon>
        <taxon>Pezizomycotina</taxon>
        <taxon>Eurotiomycetes</taxon>
        <taxon>Chaetothyriomycetidae</taxon>
        <taxon>Chaetothyriales</taxon>
        <taxon>Herpotrichiellaceae</taxon>
        <taxon>Capronia</taxon>
    </lineage>
</organism>
<evidence type="ECO:0000313" key="5">
    <source>
        <dbReference type="Proteomes" id="UP000019484"/>
    </source>
</evidence>
<dbReference type="GeneID" id="19162601"/>
<sequence length="437" mass="48172">MRPFSTRGSACTRATRYICPKRFYNLQPRRPFSDKKGPGDPLRILFCGSDAFSTTSLRALHEYSQTPESNILSIDVVTKTDKRTGRGLKTLTAPVIKPAALELGLPLHQIDTFTGWNPPEYRTHGIPSINLVVAVSFGLLIPPRILNNAKYSGLNVHPSLLPDLRGAAPIQWTIIYGRTTTGVSLQTLHPRKFDEGVILDQTPAPGLRIPNPDIIDVTELTHLLAPVGAKMLVDAVRNRLYIPPYTPVQQHSGKPAHVSYAPKITPQMCAVDFNTLTAEDILRRGRAIKPLYALAERQSEPGCLTRINFGTDMRAPSVEDVPEGMRAETESIPNGLPYAIIDMHETVDQSSKPLLVNTLSSEKHRDHRVVFPRITVSSFKRGYGAAAAARAGLFTEPLIYGKYKLYRFSQPLSVQPASGETKPAVGLAQPHIQRAKL</sequence>
<dbReference type="Gene3D" id="3.40.50.12230">
    <property type="match status" value="1"/>
</dbReference>
<dbReference type="PANTHER" id="PTHR11138:SF5">
    <property type="entry name" value="METHIONYL-TRNA FORMYLTRANSFERASE, MITOCHONDRIAL"/>
    <property type="match status" value="1"/>
</dbReference>
<evidence type="ECO:0000313" key="4">
    <source>
        <dbReference type="EMBL" id="EXJ81681.1"/>
    </source>
</evidence>
<dbReference type="HOGENOM" id="CLU_033347_0_2_1"/>
<dbReference type="AlphaFoldDB" id="W9XXG8"/>